<name>A0A7R9EQD3_9NEOP</name>
<dbReference type="AlphaFoldDB" id="A0A7R9EQD3"/>
<organism evidence="2">
    <name type="scientific">Timema bartmani</name>
    <dbReference type="NCBI Taxonomy" id="61472"/>
    <lineage>
        <taxon>Eukaryota</taxon>
        <taxon>Metazoa</taxon>
        <taxon>Ecdysozoa</taxon>
        <taxon>Arthropoda</taxon>
        <taxon>Hexapoda</taxon>
        <taxon>Insecta</taxon>
        <taxon>Pterygota</taxon>
        <taxon>Neoptera</taxon>
        <taxon>Polyneoptera</taxon>
        <taxon>Phasmatodea</taxon>
        <taxon>Timematodea</taxon>
        <taxon>Timematoidea</taxon>
        <taxon>Timematidae</taxon>
        <taxon>Timema</taxon>
    </lineage>
</organism>
<dbReference type="EMBL" id="OD564434">
    <property type="protein sequence ID" value="CAD7438315.1"/>
    <property type="molecule type" value="Genomic_DNA"/>
</dbReference>
<proteinExistence type="predicted"/>
<accession>A0A7R9EQD3</accession>
<reference evidence="2" key="1">
    <citation type="submission" date="2020-11" db="EMBL/GenBank/DDBJ databases">
        <authorList>
            <person name="Tran Van P."/>
        </authorList>
    </citation>
    <scope>NUCLEOTIDE SEQUENCE</scope>
</reference>
<gene>
    <name evidence="2" type="ORF">TBIB3V08_LOCUS909</name>
</gene>
<evidence type="ECO:0000313" key="2">
    <source>
        <dbReference type="EMBL" id="CAD7438315.1"/>
    </source>
</evidence>
<evidence type="ECO:0000256" key="1">
    <source>
        <dbReference type="SAM" id="MobiDB-lite"/>
    </source>
</evidence>
<sequence length="68" mass="7344">MQLRPKSRPPEDTQIPLRHREHRPGHAVSLGPVAVCPKISSSAVSSGGSSLSLTGTLTLIISRHPKRR</sequence>
<protein>
    <submittedName>
        <fullName evidence="2">Uncharacterized protein</fullName>
    </submittedName>
</protein>
<feature type="region of interest" description="Disordered" evidence="1">
    <location>
        <begin position="1"/>
        <end position="25"/>
    </location>
</feature>